<reference evidence="2" key="1">
    <citation type="submission" date="2018-06" db="EMBL/GenBank/DDBJ databases">
        <authorList>
            <consortium name="Pathogen Informatics"/>
        </authorList>
    </citation>
    <scope>NUCLEOTIDE SEQUENCE [LARGE SCALE GENOMIC DNA]</scope>
    <source>
        <strain evidence="2">NCTC10135</strain>
    </source>
</reference>
<dbReference type="Proteomes" id="UP000259864">
    <property type="component" value="Chromosome 1"/>
</dbReference>
<feature type="non-terminal residue" evidence="1">
    <location>
        <position position="50"/>
    </location>
</feature>
<name>A0A3B0NZP3_9BACT</name>
<evidence type="ECO:0000313" key="2">
    <source>
        <dbReference type="Proteomes" id="UP000259864"/>
    </source>
</evidence>
<dbReference type="AlphaFoldDB" id="A0A3B0NZP3"/>
<protein>
    <submittedName>
        <fullName evidence="1">Uncharacterized protein</fullName>
    </submittedName>
</protein>
<dbReference type="KEGG" id="mala:NCTC10135_00100"/>
<organism evidence="1 2">
    <name type="scientific">Metamycoplasma alkalescens</name>
    <dbReference type="NCBI Taxonomy" id="45363"/>
    <lineage>
        <taxon>Bacteria</taxon>
        <taxon>Bacillati</taxon>
        <taxon>Mycoplasmatota</taxon>
        <taxon>Mycoplasmoidales</taxon>
        <taxon>Metamycoplasmataceae</taxon>
        <taxon>Metamycoplasma</taxon>
    </lineage>
</organism>
<proteinExistence type="predicted"/>
<evidence type="ECO:0000313" key="1">
    <source>
        <dbReference type="EMBL" id="SYV89610.1"/>
    </source>
</evidence>
<accession>A0A3B0NZP3</accession>
<gene>
    <name evidence="1" type="ORF">NCTC10135_00100</name>
</gene>
<sequence length="50" mass="5930">MSRDRMLISFLASVNENQFKNSLKDLINLVDFSKFLKPDLNEKSSYFAKW</sequence>
<dbReference type="EMBL" id="LS991949">
    <property type="protein sequence ID" value="SYV89610.1"/>
    <property type="molecule type" value="Genomic_DNA"/>
</dbReference>